<keyword evidence="9" id="KW-1185">Reference proteome</keyword>
<evidence type="ECO:0000259" key="7">
    <source>
        <dbReference type="PROSITE" id="PS51332"/>
    </source>
</evidence>
<evidence type="ECO:0000256" key="3">
    <source>
        <dbReference type="ARBA" id="ARBA00022723"/>
    </source>
</evidence>
<dbReference type="Proteomes" id="UP000319728">
    <property type="component" value="Unassembled WGS sequence"/>
</dbReference>
<dbReference type="Pfam" id="PF04055">
    <property type="entry name" value="Radical_SAM"/>
    <property type="match status" value="1"/>
</dbReference>
<evidence type="ECO:0000256" key="2">
    <source>
        <dbReference type="ARBA" id="ARBA00022691"/>
    </source>
</evidence>
<dbReference type="OrthoDB" id="5298546at2"/>
<reference evidence="8 9" key="1">
    <citation type="submission" date="2019-07" db="EMBL/GenBank/DDBJ databases">
        <title>R&amp;d 2014.</title>
        <authorList>
            <person name="Klenk H.-P."/>
        </authorList>
    </citation>
    <scope>NUCLEOTIDE SEQUENCE [LARGE SCALE GENOMIC DNA]</scope>
    <source>
        <strain evidence="8 9">DSM 43912</strain>
    </source>
</reference>
<gene>
    <name evidence="8" type="ORF">JD81_05781</name>
</gene>
<keyword evidence="2" id="KW-0949">S-adenosyl-L-methionine</keyword>
<dbReference type="GO" id="GO:0003824">
    <property type="term" value="F:catalytic activity"/>
    <property type="evidence" value="ECO:0007669"/>
    <property type="project" value="InterPro"/>
</dbReference>
<proteinExistence type="predicted"/>
<dbReference type="SFLD" id="SFLDG01082">
    <property type="entry name" value="B12-binding_domain_containing"/>
    <property type="match status" value="1"/>
</dbReference>
<protein>
    <submittedName>
        <fullName evidence="8">B12 binding protein</fullName>
    </submittedName>
</protein>
<dbReference type="GO" id="GO:0031419">
    <property type="term" value="F:cobalamin binding"/>
    <property type="evidence" value="ECO:0007669"/>
    <property type="project" value="InterPro"/>
</dbReference>
<accession>A0A562WPQ6</accession>
<evidence type="ECO:0000256" key="5">
    <source>
        <dbReference type="ARBA" id="ARBA00023014"/>
    </source>
</evidence>
<comment type="cofactor">
    <cofactor evidence="1">
        <name>[4Fe-4S] cluster</name>
        <dbReference type="ChEBI" id="CHEBI:49883"/>
    </cofactor>
</comment>
<evidence type="ECO:0000313" key="9">
    <source>
        <dbReference type="Proteomes" id="UP000319728"/>
    </source>
</evidence>
<organism evidence="8 9">
    <name type="scientific">Micromonospora sagamiensis</name>
    <dbReference type="NCBI Taxonomy" id="47875"/>
    <lineage>
        <taxon>Bacteria</taxon>
        <taxon>Bacillati</taxon>
        <taxon>Actinomycetota</taxon>
        <taxon>Actinomycetes</taxon>
        <taxon>Micromonosporales</taxon>
        <taxon>Micromonosporaceae</taxon>
        <taxon>Micromonospora</taxon>
    </lineage>
</organism>
<keyword evidence="5" id="KW-0411">Iron-sulfur</keyword>
<keyword evidence="4" id="KW-0408">Iron</keyword>
<dbReference type="GO" id="GO:0005829">
    <property type="term" value="C:cytosol"/>
    <property type="evidence" value="ECO:0007669"/>
    <property type="project" value="TreeGrafter"/>
</dbReference>
<dbReference type="InterPro" id="IPR006638">
    <property type="entry name" value="Elp3/MiaA/NifB-like_rSAM"/>
</dbReference>
<evidence type="ECO:0000256" key="6">
    <source>
        <dbReference type="SAM" id="MobiDB-lite"/>
    </source>
</evidence>
<dbReference type="PANTHER" id="PTHR43409:SF7">
    <property type="entry name" value="BLL1977 PROTEIN"/>
    <property type="match status" value="1"/>
</dbReference>
<feature type="region of interest" description="Disordered" evidence="6">
    <location>
        <begin position="386"/>
        <end position="408"/>
    </location>
</feature>
<dbReference type="Gene3D" id="3.30.750.200">
    <property type="match status" value="1"/>
</dbReference>
<comment type="caution">
    <text evidence="8">The sequence shown here is derived from an EMBL/GenBank/DDBJ whole genome shotgun (WGS) entry which is preliminary data.</text>
</comment>
<dbReference type="AlphaFoldDB" id="A0A562WPQ6"/>
<keyword evidence="3" id="KW-0479">Metal-binding</keyword>
<dbReference type="SMART" id="SM00729">
    <property type="entry name" value="Elp3"/>
    <property type="match status" value="1"/>
</dbReference>
<dbReference type="InterPro" id="IPR007197">
    <property type="entry name" value="rSAM"/>
</dbReference>
<dbReference type="GO" id="GO:0046872">
    <property type="term" value="F:metal ion binding"/>
    <property type="evidence" value="ECO:0007669"/>
    <property type="project" value="UniProtKB-KW"/>
</dbReference>
<feature type="domain" description="B12-binding" evidence="7">
    <location>
        <begin position="120"/>
        <end position="262"/>
    </location>
</feature>
<evidence type="ECO:0000313" key="8">
    <source>
        <dbReference type="EMBL" id="TWJ32208.1"/>
    </source>
</evidence>
<feature type="region of interest" description="Disordered" evidence="6">
    <location>
        <begin position="621"/>
        <end position="640"/>
    </location>
</feature>
<dbReference type="InterPro" id="IPR051198">
    <property type="entry name" value="BchE-like"/>
</dbReference>
<dbReference type="PROSITE" id="PS51332">
    <property type="entry name" value="B12_BINDING"/>
    <property type="match status" value="1"/>
</dbReference>
<evidence type="ECO:0000256" key="4">
    <source>
        <dbReference type="ARBA" id="ARBA00023004"/>
    </source>
</evidence>
<feature type="compositionally biased region" description="Basic and acidic residues" evidence="6">
    <location>
        <begin position="397"/>
        <end position="407"/>
    </location>
</feature>
<dbReference type="EMBL" id="VLLP01000001">
    <property type="protein sequence ID" value="TWJ32208.1"/>
    <property type="molecule type" value="Genomic_DNA"/>
</dbReference>
<dbReference type="Gene3D" id="3.40.50.280">
    <property type="entry name" value="Cobalamin-binding domain"/>
    <property type="match status" value="1"/>
</dbReference>
<dbReference type="InterPro" id="IPR058240">
    <property type="entry name" value="rSAM_sf"/>
</dbReference>
<dbReference type="SUPFAM" id="SSF102114">
    <property type="entry name" value="Radical SAM enzymes"/>
    <property type="match status" value="1"/>
</dbReference>
<evidence type="ECO:0000256" key="1">
    <source>
        <dbReference type="ARBA" id="ARBA00001966"/>
    </source>
</evidence>
<dbReference type="SFLD" id="SFLDS00029">
    <property type="entry name" value="Radical_SAM"/>
    <property type="match status" value="1"/>
</dbReference>
<dbReference type="PANTHER" id="PTHR43409">
    <property type="entry name" value="ANAEROBIC MAGNESIUM-PROTOPORPHYRIN IX MONOMETHYL ESTER CYCLASE-RELATED"/>
    <property type="match status" value="1"/>
</dbReference>
<name>A0A562WPQ6_9ACTN</name>
<dbReference type="GO" id="GO:0051536">
    <property type="term" value="F:iron-sulfur cluster binding"/>
    <property type="evidence" value="ECO:0007669"/>
    <property type="project" value="UniProtKB-KW"/>
</dbReference>
<sequence>MTGAHPIGLIPPAWPYGVVSSMRTSMIFPPATYYHMPYLAPFLLKGHLRAAVSVDCRTDDANIRFFHDMWTGGIDPAGLDATVPDQIRLGLEYLDARGSQAWQLLRLTSTYQSTKLVARASRTLRFADLVLVYDLRRNGVSRPVPQPGEGWPEHVDRLRDTLIGQWIQKDVRAGRYRDDDVVCLSVAYLEQLGPALLTARLIKEQKPETTVVVGGNAVTHIRREVLVHDTSFWRDVDYAVAFQGETVLADLLSALVQGKSDIDLDGVGQLRDGKITYRRAAPSTAPPAGPPDFRDLVPLYPTPEPIYPLLTSKGCYWGKCSFCTHHEGYGDGYFRLGADALDGALKAIAAVDGSYLYFVDEAIPPREINALSGRLAAIAASTANGAHATGDSSPPAHEQDRGGDGADRATAVRRFRWTAEARVDKPMLTEAAVQSLVDSGCVLLVNGIETGSQRVADLMRKGIRLTDVERHAAMLRKAGIPVGWMFFIGFPGETEDEARATFEMIRRNRHNISYASVGTFALERDSPIWNDPALYQIDLLEADVPYALVQNYTHRLVPADAVADAGADGGPDGTDPDRQRVVLEQRLAALHDEFADLDPVFERAVDRSFALFMAVAQQDPSCSSDAEKATEPPDDLGQFRSPSLGRLIAVDLDSWKMRVIP</sequence>
<dbReference type="InterPro" id="IPR006158">
    <property type="entry name" value="Cobalamin-bd"/>
</dbReference>